<dbReference type="Gene3D" id="3.40.50.970">
    <property type="match status" value="1"/>
</dbReference>
<dbReference type="SUPFAM" id="SSF52922">
    <property type="entry name" value="TK C-terminal domain-like"/>
    <property type="match status" value="1"/>
</dbReference>
<gene>
    <name evidence="2" type="ORF">H8S75_01405</name>
</gene>
<dbReference type="Pfam" id="PF02779">
    <property type="entry name" value="Transket_pyr"/>
    <property type="match status" value="1"/>
</dbReference>
<organism evidence="2 3">
    <name type="scientific">Hungatella hominis</name>
    <dbReference type="NCBI Taxonomy" id="2763050"/>
    <lineage>
        <taxon>Bacteria</taxon>
        <taxon>Bacillati</taxon>
        <taxon>Bacillota</taxon>
        <taxon>Clostridia</taxon>
        <taxon>Lachnospirales</taxon>
        <taxon>Lachnospiraceae</taxon>
        <taxon>Hungatella</taxon>
    </lineage>
</organism>
<dbReference type="SMART" id="SM00861">
    <property type="entry name" value="Transket_pyr"/>
    <property type="match status" value="1"/>
</dbReference>
<dbReference type="Pfam" id="PF02780">
    <property type="entry name" value="Transketolase_C"/>
    <property type="match status" value="1"/>
</dbReference>
<dbReference type="PANTHER" id="PTHR43825">
    <property type="entry name" value="PYRUVATE DEHYDROGENASE E1 COMPONENT"/>
    <property type="match status" value="1"/>
</dbReference>
<dbReference type="Proteomes" id="UP000634672">
    <property type="component" value="Unassembled WGS sequence"/>
</dbReference>
<evidence type="ECO:0000259" key="1">
    <source>
        <dbReference type="SMART" id="SM00861"/>
    </source>
</evidence>
<proteinExistence type="predicted"/>
<dbReference type="PANTHER" id="PTHR43825:SF1">
    <property type="entry name" value="TRANSKETOLASE-LIKE PYRIMIDINE-BINDING DOMAIN-CONTAINING PROTEIN"/>
    <property type="match status" value="1"/>
</dbReference>
<dbReference type="InterPro" id="IPR051157">
    <property type="entry name" value="PDH/Transketolase"/>
</dbReference>
<dbReference type="InterPro" id="IPR009014">
    <property type="entry name" value="Transketo_C/PFOR_II"/>
</dbReference>
<reference evidence="2 3" key="1">
    <citation type="submission" date="2020-08" db="EMBL/GenBank/DDBJ databases">
        <title>Genome public.</title>
        <authorList>
            <person name="Liu C."/>
            <person name="Sun Q."/>
        </authorList>
    </citation>
    <scope>NUCLEOTIDE SEQUENCE [LARGE SCALE GENOMIC DNA]</scope>
    <source>
        <strain evidence="2 3">NSJ-66</strain>
    </source>
</reference>
<feature type="domain" description="Transketolase-like pyrimidine-binding" evidence="1">
    <location>
        <begin position="3"/>
        <end position="168"/>
    </location>
</feature>
<dbReference type="EMBL" id="JACOPB010000001">
    <property type="protein sequence ID" value="MBC5706610.1"/>
    <property type="molecule type" value="Genomic_DNA"/>
</dbReference>
<keyword evidence="3" id="KW-1185">Reference proteome</keyword>
<accession>A0ABR7H079</accession>
<dbReference type="SUPFAM" id="SSF52518">
    <property type="entry name" value="Thiamin diphosphate-binding fold (THDP-binding)"/>
    <property type="match status" value="1"/>
</dbReference>
<dbReference type="InterPro" id="IPR005475">
    <property type="entry name" value="Transketolase-like_Pyr-bd"/>
</dbReference>
<dbReference type="InterPro" id="IPR029061">
    <property type="entry name" value="THDP-binding"/>
</dbReference>
<name>A0ABR7H079_9FIRM</name>
<evidence type="ECO:0000313" key="3">
    <source>
        <dbReference type="Proteomes" id="UP000634672"/>
    </source>
</evidence>
<dbReference type="CDD" id="cd07033">
    <property type="entry name" value="TPP_PYR_DXS_TK_like"/>
    <property type="match status" value="1"/>
</dbReference>
<protein>
    <submittedName>
        <fullName evidence="2">Transketolase family protein</fullName>
    </submittedName>
</protein>
<dbReference type="Gene3D" id="3.40.50.920">
    <property type="match status" value="1"/>
</dbReference>
<comment type="caution">
    <text evidence="2">The sequence shown here is derived from an EMBL/GenBank/DDBJ whole genome shotgun (WGS) entry which is preliminary data.</text>
</comment>
<dbReference type="InterPro" id="IPR033248">
    <property type="entry name" value="Transketolase_C"/>
</dbReference>
<dbReference type="RefSeq" id="WP_187018764.1">
    <property type="nucleotide sequence ID" value="NZ_JACOPB010000001.1"/>
</dbReference>
<evidence type="ECO:0000313" key="2">
    <source>
        <dbReference type="EMBL" id="MBC5706610.1"/>
    </source>
</evidence>
<sequence>MGDSIRDAYGNALAELGRTNERVVALEADVGGSTKSSVFGGEFPERYFNMGICELGMVNAAAGLAIEGFVPFVNTFAVFMTSRALDPIQSMLAYDSLNVKLAGAYCGLSDSFDGASHQAITDLAVMRAIPGMTVVSVCDAAETKAAVQILAEYQGPVYLRLSRAEAPVIYKDGCNFQLGKGIVCQEGCDVTLIGTGTVVSRYLEAAERLKEQGISAAVIDLHTIKPIDEALILKYAEKTKAIVTVEEHSVFGGLGSAVAEVIVRKYPVPMDFIGIETFAESGAYEELLDKFGLGIAKITGVCKQIIHRK</sequence>